<dbReference type="PROSITE" id="PS50977">
    <property type="entry name" value="HTH_TETR_2"/>
    <property type="match status" value="1"/>
</dbReference>
<dbReference type="PRINTS" id="PR00455">
    <property type="entry name" value="HTHTETR"/>
</dbReference>
<dbReference type="InterPro" id="IPR009057">
    <property type="entry name" value="Homeodomain-like_sf"/>
</dbReference>
<sequence length="206" mass="22203">MPRVSEEHRVARRQQIIDAAHRCIVENGFHQTSMQDVINESGLSAGAVYRYFTGKEELIRAVAEKASVHFAEAMAKVVSEHPSLSWDQALARLLSGLMSDLDESRAGTARLAVQIWGEAQRDPVVAEAALGALVAAQRRMHSLVVQLQDTGRIPKSGDAGQISQALLSFLLGCIVQSMLMEDVDLEGLAHGLAALPSPVELERAGG</sequence>
<dbReference type="SUPFAM" id="SSF46689">
    <property type="entry name" value="Homeodomain-like"/>
    <property type="match status" value="1"/>
</dbReference>
<dbReference type="GO" id="GO:0003677">
    <property type="term" value="F:DNA binding"/>
    <property type="evidence" value="ECO:0007669"/>
    <property type="project" value="UniProtKB-UniRule"/>
</dbReference>
<proteinExistence type="predicted"/>
<name>A3R4P4_WENVI</name>
<accession>A3R4P4</accession>
<protein>
    <submittedName>
        <fullName evidence="7">TetR family regulator</fullName>
    </submittedName>
</protein>
<dbReference type="Gene3D" id="1.10.357.10">
    <property type="entry name" value="Tetracycline Repressor, domain 2"/>
    <property type="match status" value="1"/>
</dbReference>
<dbReference type="Pfam" id="PF13977">
    <property type="entry name" value="TetR_C_6"/>
    <property type="match status" value="1"/>
</dbReference>
<dbReference type="AlphaFoldDB" id="A3R4P4"/>
<feature type="domain" description="HTH tetR-type" evidence="6">
    <location>
        <begin position="10"/>
        <end position="70"/>
    </location>
</feature>
<dbReference type="InterPro" id="IPR001647">
    <property type="entry name" value="HTH_TetR"/>
</dbReference>
<dbReference type="SMR" id="A3R4P4"/>
<dbReference type="PROSITE" id="PS01081">
    <property type="entry name" value="HTH_TETR_1"/>
    <property type="match status" value="1"/>
</dbReference>
<dbReference type="InterPro" id="IPR036271">
    <property type="entry name" value="Tet_transcr_reg_TetR-rel_C_sf"/>
</dbReference>
<dbReference type="InterPro" id="IPR039538">
    <property type="entry name" value="BetI_C"/>
</dbReference>
<dbReference type="PANTHER" id="PTHR47506">
    <property type="entry name" value="TRANSCRIPTIONAL REGULATORY PROTEIN"/>
    <property type="match status" value="1"/>
</dbReference>
<evidence type="ECO:0000256" key="1">
    <source>
        <dbReference type="ARBA" id="ARBA00022491"/>
    </source>
</evidence>
<dbReference type="EMBL" id="EF140901">
    <property type="protein sequence ID" value="ABO15839.1"/>
    <property type="molecule type" value="Genomic_DNA"/>
</dbReference>
<dbReference type="OrthoDB" id="5242390at2"/>
<evidence type="ECO:0000259" key="6">
    <source>
        <dbReference type="PROSITE" id="PS50977"/>
    </source>
</evidence>
<keyword evidence="1" id="KW-0678">Repressor</keyword>
<keyword evidence="3 5" id="KW-0238">DNA-binding</keyword>
<gene>
    <name evidence="7" type="primary">pyr3</name>
</gene>
<evidence type="ECO:0000256" key="2">
    <source>
        <dbReference type="ARBA" id="ARBA00023015"/>
    </source>
</evidence>
<dbReference type="PANTHER" id="PTHR47506:SF1">
    <property type="entry name" value="HTH-TYPE TRANSCRIPTIONAL REGULATOR YJDC"/>
    <property type="match status" value="1"/>
</dbReference>
<keyword evidence="2" id="KW-0805">Transcription regulation</keyword>
<dbReference type="InterPro" id="IPR023772">
    <property type="entry name" value="DNA-bd_HTH_TetR-type_CS"/>
</dbReference>
<evidence type="ECO:0000256" key="5">
    <source>
        <dbReference type="PROSITE-ProRule" id="PRU00335"/>
    </source>
</evidence>
<reference evidence="7" key="1">
    <citation type="journal article" date="2007" name="Antimicrob. Agents Chemother.">
        <title>Cloning and characterization of the pyrrolomycin biosynthetic gene clusters from Actinosporangium vitaminophilum ATCC 31673 and Streptomyces sp. strain UC 11065.</title>
        <authorList>
            <person name="Zhang X."/>
            <person name="Parry R.J."/>
        </authorList>
    </citation>
    <scope>NUCLEOTIDE SEQUENCE</scope>
    <source>
        <strain evidence="7">ATCC 31673</strain>
    </source>
</reference>
<organism evidence="7">
    <name type="scientific">Wenjunlia vitaminophila</name>
    <name type="common">Streptomyces vitaminophilus</name>
    <dbReference type="NCBI Taxonomy" id="76728"/>
    <lineage>
        <taxon>Bacteria</taxon>
        <taxon>Bacillati</taxon>
        <taxon>Actinomycetota</taxon>
        <taxon>Actinomycetes</taxon>
        <taxon>Kitasatosporales</taxon>
        <taxon>Streptomycetaceae</taxon>
        <taxon>Wenjunlia</taxon>
    </lineage>
</organism>
<evidence type="ECO:0000256" key="4">
    <source>
        <dbReference type="ARBA" id="ARBA00023163"/>
    </source>
</evidence>
<dbReference type="SUPFAM" id="SSF48498">
    <property type="entry name" value="Tetracyclin repressor-like, C-terminal domain"/>
    <property type="match status" value="1"/>
</dbReference>
<evidence type="ECO:0000256" key="3">
    <source>
        <dbReference type="ARBA" id="ARBA00023125"/>
    </source>
</evidence>
<keyword evidence="4" id="KW-0804">Transcription</keyword>
<dbReference type="Pfam" id="PF00440">
    <property type="entry name" value="TetR_N"/>
    <property type="match status" value="1"/>
</dbReference>
<evidence type="ECO:0000313" key="7">
    <source>
        <dbReference type="EMBL" id="ABO15839.1"/>
    </source>
</evidence>
<feature type="DNA-binding region" description="H-T-H motif" evidence="5">
    <location>
        <begin position="33"/>
        <end position="52"/>
    </location>
</feature>
<dbReference type="RefSeq" id="WP_026220035.1">
    <property type="nucleotide sequence ID" value="NZ_LLZU01000011.1"/>
</dbReference>